<proteinExistence type="predicted"/>
<accession>A0ACC2U0Q4</accession>
<protein>
    <submittedName>
        <fullName evidence="1">Uncharacterized protein</fullName>
    </submittedName>
</protein>
<name>A0ACC2U0Q4_9FUNG</name>
<gene>
    <name evidence="1" type="ORF">DSO57_1027566</name>
</gene>
<dbReference type="Proteomes" id="UP001165960">
    <property type="component" value="Unassembled WGS sequence"/>
</dbReference>
<comment type="caution">
    <text evidence="1">The sequence shown here is derived from an EMBL/GenBank/DDBJ whole genome shotgun (WGS) entry which is preliminary data.</text>
</comment>
<sequence>MELDLFDEFSFDLGSDSEEEVIDIQAQKELERKARQDFLQECSHYRPYGGEKKWFSLASDETVVGRIRAKKNAGSEIKHLIEHHYLKKDYKSVIEIGKEFLDNIGLSKVNNTKELVEILIRAHLQLGDYPEALTLAESWKGSTEPGQVFLKAQVFSLTGNLKLSLELFRQYLITRPNDYLAWKEIGLAIERFYHEEARVWNCQPRATINIQPSIPSIATLCFKLSHRLMNNSKWNTETVEYVRNRFNKESYELKQHILNPLPGPEVSSTETGQDTYDWLLSSTSSIDNSLPSHNPLLVENLECENTPHNERSVLAL</sequence>
<reference evidence="1" key="1">
    <citation type="submission" date="2022-04" db="EMBL/GenBank/DDBJ databases">
        <title>Genome of the entomopathogenic fungus Entomophthora muscae.</title>
        <authorList>
            <person name="Elya C."/>
            <person name="Lovett B.R."/>
            <person name="Lee E."/>
            <person name="Macias A.M."/>
            <person name="Hajek A.E."/>
            <person name="De Bivort B.L."/>
            <person name="Kasson M.T."/>
            <person name="De Fine Licht H.H."/>
            <person name="Stajich J.E."/>
        </authorList>
    </citation>
    <scope>NUCLEOTIDE SEQUENCE</scope>
    <source>
        <strain evidence="1">Berkeley</strain>
    </source>
</reference>
<evidence type="ECO:0000313" key="1">
    <source>
        <dbReference type="EMBL" id="KAJ9080201.1"/>
    </source>
</evidence>
<dbReference type="EMBL" id="QTSX02001589">
    <property type="protein sequence ID" value="KAJ9080201.1"/>
    <property type="molecule type" value="Genomic_DNA"/>
</dbReference>
<organism evidence="1 2">
    <name type="scientific">Entomophthora muscae</name>
    <dbReference type="NCBI Taxonomy" id="34485"/>
    <lineage>
        <taxon>Eukaryota</taxon>
        <taxon>Fungi</taxon>
        <taxon>Fungi incertae sedis</taxon>
        <taxon>Zoopagomycota</taxon>
        <taxon>Entomophthoromycotina</taxon>
        <taxon>Entomophthoromycetes</taxon>
        <taxon>Entomophthorales</taxon>
        <taxon>Entomophthoraceae</taxon>
        <taxon>Entomophthora</taxon>
    </lineage>
</organism>
<keyword evidence="2" id="KW-1185">Reference proteome</keyword>
<evidence type="ECO:0000313" key="2">
    <source>
        <dbReference type="Proteomes" id="UP001165960"/>
    </source>
</evidence>